<feature type="domain" description="ATP-grasp" evidence="6">
    <location>
        <begin position="110"/>
        <end position="292"/>
    </location>
</feature>
<dbReference type="SFLD" id="SFLDS00003">
    <property type="entry name" value="Haloacid_Dehalogenase"/>
    <property type="match status" value="1"/>
</dbReference>
<dbReference type="PANTHER" id="PTHR46470:SF2">
    <property type="entry name" value="GLYCERALDEHYDE 3-PHOSPHATE PHOSPHATASE"/>
    <property type="match status" value="1"/>
</dbReference>
<dbReference type="PROSITE" id="PS50975">
    <property type="entry name" value="ATP_GRASP"/>
    <property type="match status" value="1"/>
</dbReference>
<evidence type="ECO:0000256" key="2">
    <source>
        <dbReference type="ARBA" id="ARBA00022723"/>
    </source>
</evidence>
<dbReference type="Proteomes" id="UP000560000">
    <property type="component" value="Unassembled WGS sequence"/>
</dbReference>
<dbReference type="PRINTS" id="PR00413">
    <property type="entry name" value="HADHALOGNASE"/>
</dbReference>
<evidence type="ECO:0000313" key="7">
    <source>
        <dbReference type="EMBL" id="MBB6184302.1"/>
    </source>
</evidence>
<dbReference type="InterPro" id="IPR006439">
    <property type="entry name" value="HAD-SF_hydro_IA"/>
</dbReference>
<dbReference type="Gene3D" id="3.40.50.1000">
    <property type="entry name" value="HAD superfamily/HAD-like"/>
    <property type="match status" value="1"/>
</dbReference>
<name>A0A841KGJ5_9GAMM</name>
<evidence type="ECO:0000313" key="8">
    <source>
        <dbReference type="Proteomes" id="UP000560000"/>
    </source>
</evidence>
<evidence type="ECO:0000256" key="3">
    <source>
        <dbReference type="ARBA" id="ARBA00022801"/>
    </source>
</evidence>
<keyword evidence="3 7" id="KW-0378">Hydrolase</keyword>
<proteinExistence type="predicted"/>
<reference evidence="7 8" key="1">
    <citation type="submission" date="2020-08" db="EMBL/GenBank/DDBJ databases">
        <title>Genomic Encyclopedia of Type Strains, Phase IV (KMG-IV): sequencing the most valuable type-strain genomes for metagenomic binning, comparative biology and taxonomic classification.</title>
        <authorList>
            <person name="Goeker M."/>
        </authorList>
    </citation>
    <scope>NUCLEOTIDE SEQUENCE [LARGE SCALE GENOMIC DNA]</scope>
    <source>
        <strain evidence="7 8">DSM 107085</strain>
    </source>
</reference>
<dbReference type="GO" id="GO:0005524">
    <property type="term" value="F:ATP binding"/>
    <property type="evidence" value="ECO:0007669"/>
    <property type="project" value="UniProtKB-UniRule"/>
</dbReference>
<dbReference type="InterPro" id="IPR051400">
    <property type="entry name" value="HAD-like_hydrolase"/>
</dbReference>
<protein>
    <submittedName>
        <fullName evidence="7">HAD superfamily hydrolase (TIGR01549 family)</fullName>
    </submittedName>
</protein>
<dbReference type="Gene3D" id="1.10.150.520">
    <property type="match status" value="1"/>
</dbReference>
<dbReference type="Gene3D" id="3.30.470.20">
    <property type="entry name" value="ATP-grasp fold, B domain"/>
    <property type="match status" value="1"/>
</dbReference>
<dbReference type="InterPro" id="IPR023214">
    <property type="entry name" value="HAD_sf"/>
</dbReference>
<dbReference type="GO" id="GO:0016791">
    <property type="term" value="F:phosphatase activity"/>
    <property type="evidence" value="ECO:0007669"/>
    <property type="project" value="TreeGrafter"/>
</dbReference>
<organism evidence="7 8">
    <name type="scientific">Oleiagrimonas soli</name>
    <dbReference type="NCBI Taxonomy" id="1543381"/>
    <lineage>
        <taxon>Bacteria</taxon>
        <taxon>Pseudomonadati</taxon>
        <taxon>Pseudomonadota</taxon>
        <taxon>Gammaproteobacteria</taxon>
        <taxon>Lysobacterales</taxon>
        <taxon>Rhodanobacteraceae</taxon>
        <taxon>Oleiagrimonas</taxon>
    </lineage>
</organism>
<comment type="caution">
    <text evidence="7">The sequence shown here is derived from an EMBL/GenBank/DDBJ whole genome shotgun (WGS) entry which is preliminary data.</text>
</comment>
<dbReference type="Pfam" id="PF00702">
    <property type="entry name" value="Hydrolase"/>
    <property type="match status" value="1"/>
</dbReference>
<keyword evidence="4" id="KW-0460">Magnesium</keyword>
<dbReference type="InterPro" id="IPR011761">
    <property type="entry name" value="ATP-grasp"/>
</dbReference>
<dbReference type="AlphaFoldDB" id="A0A841KGJ5"/>
<dbReference type="NCBIfam" id="TIGR01549">
    <property type="entry name" value="HAD-SF-IA-v1"/>
    <property type="match status" value="1"/>
</dbReference>
<keyword evidence="5" id="KW-0067">ATP-binding</keyword>
<evidence type="ECO:0000256" key="5">
    <source>
        <dbReference type="PROSITE-ProRule" id="PRU00409"/>
    </source>
</evidence>
<dbReference type="GO" id="GO:0046872">
    <property type="term" value="F:metal ion binding"/>
    <property type="evidence" value="ECO:0007669"/>
    <property type="project" value="UniProtKB-KW"/>
</dbReference>
<dbReference type="GO" id="GO:0044281">
    <property type="term" value="P:small molecule metabolic process"/>
    <property type="evidence" value="ECO:0007669"/>
    <property type="project" value="UniProtKB-ARBA"/>
</dbReference>
<dbReference type="EMBL" id="JACHET010000001">
    <property type="protein sequence ID" value="MBB6184302.1"/>
    <property type="molecule type" value="Genomic_DNA"/>
</dbReference>
<dbReference type="SUPFAM" id="SSF56059">
    <property type="entry name" value="Glutathione synthetase ATP-binding domain-like"/>
    <property type="match status" value="1"/>
</dbReference>
<dbReference type="Gene3D" id="3.40.50.20">
    <property type="match status" value="1"/>
</dbReference>
<dbReference type="RefSeq" id="WP_152569231.1">
    <property type="nucleotide sequence ID" value="NZ_JACHET010000001.1"/>
</dbReference>
<dbReference type="InterPro" id="IPR036412">
    <property type="entry name" value="HAD-like_sf"/>
</dbReference>
<sequence>MSVTVAVVAGGGFQGQGIIDAVHAIDGARVVVVDSTSDALGELQADRYVQCPPLSEAAAFEASLIELVRSERIDLIIPATQRELRCLACMHERLLNAGARTAVCPPNLLDTLLDKKKLYAALGAQGFEVQSPIELVADAPYPLFGREREGWGGRESRVVRAFDEIHEVERDDLARSYLWTTYFDQFDEISTDFAIDFQGNVSRVTLRQRMRTSGGFAVVSQSIEDPHLARRVDLLADWLRGQGACGLFNVQWLKLPDGTCFLSDLNPRHGTSSGHALAEGVNLVAFLLGRAEDKDIRPRRYVRTVRSLTQQTLPLFAPERVKGVVFDLDDTLLDQKRWMLDRMKLAASMLAGEVDVDDVLAHAYFALEQGEHARLIDAICERLQRDDLRHRLLEAYRQARPLRAHLFTEVADILRCLRDQGLALALLTDNPPQTQRAKLVASGNLADAFDTVVFAREHGAEKPASSAFEIVAQRLGCEPKFLMMVGDNPARDALGAVRAGFGSCLLLQRPGGRYRVRVDLLRRYAPSVAERVWVAEDLRGLPLAVRLMQEGAYGS</sequence>
<dbReference type="SFLD" id="SFLDG01129">
    <property type="entry name" value="C1.5:_HAD__Beta-PGM__Phosphata"/>
    <property type="match status" value="1"/>
</dbReference>
<evidence type="ECO:0000256" key="4">
    <source>
        <dbReference type="ARBA" id="ARBA00022842"/>
    </source>
</evidence>
<comment type="cofactor">
    <cofactor evidence="1">
        <name>Mg(2+)</name>
        <dbReference type="ChEBI" id="CHEBI:18420"/>
    </cofactor>
</comment>
<dbReference type="Pfam" id="PF21360">
    <property type="entry name" value="PylC-like_N"/>
    <property type="match status" value="1"/>
</dbReference>
<gene>
    <name evidence="7" type="ORF">HNQ86_001647</name>
</gene>
<dbReference type="SUPFAM" id="SSF56784">
    <property type="entry name" value="HAD-like"/>
    <property type="match status" value="1"/>
</dbReference>
<dbReference type="OrthoDB" id="148966at2"/>
<evidence type="ECO:0000256" key="1">
    <source>
        <dbReference type="ARBA" id="ARBA00001946"/>
    </source>
</evidence>
<accession>A0A841KGJ5</accession>
<dbReference type="InterPro" id="IPR048764">
    <property type="entry name" value="PylC_N"/>
</dbReference>
<dbReference type="SUPFAM" id="SSF51735">
    <property type="entry name" value="NAD(P)-binding Rossmann-fold domains"/>
    <property type="match status" value="1"/>
</dbReference>
<evidence type="ECO:0000259" key="6">
    <source>
        <dbReference type="PROSITE" id="PS50975"/>
    </source>
</evidence>
<keyword evidence="2" id="KW-0479">Metal-binding</keyword>
<dbReference type="PANTHER" id="PTHR46470">
    <property type="entry name" value="N-ACYLNEURAMINATE-9-PHOSPHATASE"/>
    <property type="match status" value="1"/>
</dbReference>
<dbReference type="InterPro" id="IPR036291">
    <property type="entry name" value="NAD(P)-bd_dom_sf"/>
</dbReference>
<keyword evidence="5" id="KW-0547">Nucleotide-binding</keyword>